<evidence type="ECO:0000259" key="1">
    <source>
        <dbReference type="PROSITE" id="PS51782"/>
    </source>
</evidence>
<dbReference type="eggNOG" id="COG1388">
    <property type="taxonomic scope" value="Bacteria"/>
</dbReference>
<dbReference type="PROSITE" id="PS51782">
    <property type="entry name" value="LYSM"/>
    <property type="match status" value="1"/>
</dbReference>
<feature type="domain" description="LysM" evidence="1">
    <location>
        <begin position="3"/>
        <end position="55"/>
    </location>
</feature>
<dbReference type="Proteomes" id="UP000019678">
    <property type="component" value="Unassembled WGS sequence"/>
</dbReference>
<dbReference type="AlphaFoldDB" id="A0A017T0U3"/>
<name>A0A017T0U3_9BACT</name>
<evidence type="ECO:0000313" key="3">
    <source>
        <dbReference type="Proteomes" id="UP000019678"/>
    </source>
</evidence>
<organism evidence="2 3">
    <name type="scientific">Chondromyces apiculatus DSM 436</name>
    <dbReference type="NCBI Taxonomy" id="1192034"/>
    <lineage>
        <taxon>Bacteria</taxon>
        <taxon>Pseudomonadati</taxon>
        <taxon>Myxococcota</taxon>
        <taxon>Polyangia</taxon>
        <taxon>Polyangiales</taxon>
        <taxon>Polyangiaceae</taxon>
        <taxon>Chondromyces</taxon>
    </lineage>
</organism>
<dbReference type="InterPro" id="IPR029058">
    <property type="entry name" value="AB_hydrolase_fold"/>
</dbReference>
<dbReference type="STRING" id="1192034.CAP_6459"/>
<dbReference type="Gene3D" id="3.40.50.1820">
    <property type="entry name" value="alpha/beta hydrolase"/>
    <property type="match status" value="1"/>
</dbReference>
<proteinExistence type="predicted"/>
<dbReference type="InterPro" id="IPR018392">
    <property type="entry name" value="LysM"/>
</dbReference>
<dbReference type="InterPro" id="IPR036779">
    <property type="entry name" value="LysM_dom_sf"/>
</dbReference>
<dbReference type="Pfam" id="PF01476">
    <property type="entry name" value="LysM"/>
    <property type="match status" value="1"/>
</dbReference>
<dbReference type="Gene3D" id="3.10.350.10">
    <property type="entry name" value="LysM domain"/>
    <property type="match status" value="1"/>
</dbReference>
<gene>
    <name evidence="2" type="ORF">CAP_6459</name>
</gene>
<dbReference type="OrthoDB" id="5512387at2"/>
<dbReference type="CDD" id="cd00118">
    <property type="entry name" value="LysM"/>
    <property type="match status" value="1"/>
</dbReference>
<dbReference type="EMBL" id="ASRX01000054">
    <property type="protein sequence ID" value="EYF02879.1"/>
    <property type="molecule type" value="Genomic_DNA"/>
</dbReference>
<comment type="caution">
    <text evidence="2">The sequence shown here is derived from an EMBL/GenBank/DDBJ whole genome shotgun (WGS) entry which is preliminary data.</text>
</comment>
<dbReference type="RefSeq" id="WP_052376300.1">
    <property type="nucleotide sequence ID" value="NZ_ASRX01000054.1"/>
</dbReference>
<protein>
    <recommendedName>
        <fullName evidence="1">LysM domain-containing protein</fullName>
    </recommendedName>
</protein>
<dbReference type="InterPro" id="IPR056221">
    <property type="entry name" value="Tle3_ab_dom"/>
</dbReference>
<sequence length="376" mass="41842">MPTIHVVQPGESLSSIAKQHGFADWRALYDHPANVKLRSARPNPDLIHPGDKVFIPDKKPSALTAATDKSHTFKVKTGKPKSETFTRNLTILVHGVNTDAAWFGLVEAEMARYQDAIDAAEKTAEHKLRYAIVPFTWGDYENTSQGGYPNYAVDEVHQMFENPAFGYDRIYQGHAAVRLKELIDQAKTLGAQVNVIAHSNGTLITCGALMLGTSIDNFILMGSPLDCDNDTSQKELARAITHVSGTVTNFWSSGDEWAYLKGGIGAFGANADYRKANPGIVNVRFYKGAVIEGVKIKEDEIDHSDYMLAEHMPIFSSYIRRFAEKATKVKHDAAKVEALRKQGDWTTMSYYKEKKNITLESPEMKKYQAQIEAIKP</sequence>
<reference evidence="2 3" key="1">
    <citation type="submission" date="2013-05" db="EMBL/GenBank/DDBJ databases">
        <title>Genome assembly of Chondromyces apiculatus DSM 436.</title>
        <authorList>
            <person name="Sharma G."/>
            <person name="Khatri I."/>
            <person name="Kaur C."/>
            <person name="Mayilraj S."/>
            <person name="Subramanian S."/>
        </authorList>
    </citation>
    <scope>NUCLEOTIDE SEQUENCE [LARGE SCALE GENOMIC DNA]</scope>
    <source>
        <strain evidence="2 3">DSM 436</strain>
    </source>
</reference>
<evidence type="ECO:0000313" key="2">
    <source>
        <dbReference type="EMBL" id="EYF02879.1"/>
    </source>
</evidence>
<keyword evidence="3" id="KW-1185">Reference proteome</keyword>
<accession>A0A017T0U3</accession>
<dbReference type="Pfam" id="PF24322">
    <property type="entry name" value="Tle3"/>
    <property type="match status" value="1"/>
</dbReference>